<keyword evidence="3" id="KW-0998">Cell outer membrane</keyword>
<dbReference type="PANTHER" id="PTHR34597">
    <property type="entry name" value="SLR1661 PROTEIN"/>
    <property type="match status" value="1"/>
</dbReference>
<feature type="domain" description="Haemolysin activator HlyB C-terminal" evidence="6">
    <location>
        <begin position="217"/>
        <end position="518"/>
    </location>
</feature>
<evidence type="ECO:0000313" key="8">
    <source>
        <dbReference type="EMBL" id="MBR0668171.1"/>
    </source>
</evidence>
<evidence type="ECO:0000259" key="6">
    <source>
        <dbReference type="Pfam" id="PF03865"/>
    </source>
</evidence>
<reference evidence="9" key="1">
    <citation type="journal article" date="2021" name="Syst. Appl. Microbiol.">
        <title>Roseomonas hellenica sp. nov., isolated from roots of wild-growing Alkanna tinctoria.</title>
        <authorList>
            <person name="Rat A."/>
            <person name="Naranjo H.D."/>
            <person name="Lebbe L."/>
            <person name="Cnockaert M."/>
            <person name="Krigas N."/>
            <person name="Grigoriadou K."/>
            <person name="Maloupa E."/>
            <person name="Willems A."/>
        </authorList>
    </citation>
    <scope>NUCLEOTIDE SEQUENCE [LARGE SCALE GENOMIC DNA]</scope>
    <source>
        <strain evidence="9">LMG 31523</strain>
    </source>
</reference>
<keyword evidence="9" id="KW-1185">Reference proteome</keyword>
<feature type="domain" description="Polypeptide-transport-associated ShlB-type" evidence="7">
    <location>
        <begin position="71"/>
        <end position="138"/>
    </location>
</feature>
<sequence>MTIFSAPGRPAAMALGAWLAAGAGAALAQPSPILGDRGRLETATPPETPRSAPVPQSAPIAPTAGGMTITPREVAVAGPDRIGAEATAEARAALIGREIGQADILRVAEAIRAAYAAAGYALITVTLDAFDPASGLLRYGVKLGFVDEVRIEGDTDGANVDRLRNYAARIVVDRPLRQSTLERYILLSNDLAGRRVGSRFEPLPGRIDAVRLVLSLERAPPQIGLSINNLGGGALDRVQAGVSFTSTSLLTEGDRARIAYGFPPDFRRYSYLTGSYTLPIGYDGLTLTGSIGHLITRPTRTNALEGTATVASLQLAYPWIRSQAHNLNFALSLDVFESDQALLGQLNSSEGTRVLRAAAIYAHTPTDGSSSSVLRGVASQGLDVLGARQDIAFAYGDPNFTKFSFLAAHNRSFFDNALVLRMRMLGQIASDRLPASELFTYGGADLGRAFDPGTLAGDAGIGGAVQLAVPLAFMTALPLVTYSEIYAFIDGAQVWRRYAGFRDFRDRAASAGGGVGFRIGELGNLNLELARQVMEPRYTPTSGGWRFVMSFTRSF</sequence>
<keyword evidence="5" id="KW-0732">Signal</keyword>
<dbReference type="Pfam" id="PF03865">
    <property type="entry name" value="ShlB"/>
    <property type="match status" value="1"/>
</dbReference>
<dbReference type="Gene3D" id="2.40.160.50">
    <property type="entry name" value="membrane protein fhac: a member of the omp85/tpsb transporter family"/>
    <property type="match status" value="1"/>
</dbReference>
<dbReference type="Proteomes" id="UP001196870">
    <property type="component" value="Unassembled WGS sequence"/>
</dbReference>
<evidence type="ECO:0000256" key="1">
    <source>
        <dbReference type="ARBA" id="ARBA00022452"/>
    </source>
</evidence>
<dbReference type="RefSeq" id="WP_211855949.1">
    <property type="nucleotide sequence ID" value="NZ_JAAGBB010000050.1"/>
</dbReference>
<accession>A0ABS5F6P4</accession>
<keyword evidence="1" id="KW-0472">Membrane</keyword>
<dbReference type="InterPro" id="IPR005565">
    <property type="entry name" value="Hemolysn_activator_HlyB_C"/>
</dbReference>
<dbReference type="PANTHER" id="PTHR34597:SF6">
    <property type="entry name" value="BLR6126 PROTEIN"/>
    <property type="match status" value="1"/>
</dbReference>
<dbReference type="InterPro" id="IPR013686">
    <property type="entry name" value="Polypept-transport_assoc_ShlB"/>
</dbReference>
<dbReference type="EMBL" id="JAAGBB010000050">
    <property type="protein sequence ID" value="MBR0668171.1"/>
    <property type="molecule type" value="Genomic_DNA"/>
</dbReference>
<dbReference type="InterPro" id="IPR051544">
    <property type="entry name" value="TPS_OM_transporter"/>
</dbReference>
<dbReference type="Pfam" id="PF08479">
    <property type="entry name" value="POTRA_2"/>
    <property type="match status" value="1"/>
</dbReference>
<evidence type="ECO:0000313" key="9">
    <source>
        <dbReference type="Proteomes" id="UP001196870"/>
    </source>
</evidence>
<proteinExistence type="predicted"/>
<keyword evidence="2" id="KW-0812">Transmembrane</keyword>
<name>A0ABS5F6P4_9PROT</name>
<evidence type="ECO:0000256" key="4">
    <source>
        <dbReference type="SAM" id="MobiDB-lite"/>
    </source>
</evidence>
<keyword evidence="1" id="KW-1134">Transmembrane beta strand</keyword>
<organism evidence="8 9">
    <name type="scientific">Plastoroseomonas hellenica</name>
    <dbReference type="NCBI Taxonomy" id="2687306"/>
    <lineage>
        <taxon>Bacteria</taxon>
        <taxon>Pseudomonadati</taxon>
        <taxon>Pseudomonadota</taxon>
        <taxon>Alphaproteobacteria</taxon>
        <taxon>Acetobacterales</taxon>
        <taxon>Acetobacteraceae</taxon>
        <taxon>Plastoroseomonas</taxon>
    </lineage>
</organism>
<protein>
    <submittedName>
        <fullName evidence="8">ShlB/FhaC/HecB family hemolysin secretion/activation protein</fullName>
    </submittedName>
</protein>
<evidence type="ECO:0000259" key="7">
    <source>
        <dbReference type="Pfam" id="PF08479"/>
    </source>
</evidence>
<evidence type="ECO:0000256" key="3">
    <source>
        <dbReference type="ARBA" id="ARBA00023237"/>
    </source>
</evidence>
<gene>
    <name evidence="8" type="ORF">GXW71_27705</name>
</gene>
<feature type="chain" id="PRO_5045206085" evidence="5">
    <location>
        <begin position="29"/>
        <end position="555"/>
    </location>
</feature>
<evidence type="ECO:0000256" key="5">
    <source>
        <dbReference type="SAM" id="SignalP"/>
    </source>
</evidence>
<feature type="region of interest" description="Disordered" evidence="4">
    <location>
        <begin position="32"/>
        <end position="65"/>
    </location>
</feature>
<evidence type="ECO:0000256" key="2">
    <source>
        <dbReference type="ARBA" id="ARBA00022692"/>
    </source>
</evidence>
<feature type="signal peptide" evidence="5">
    <location>
        <begin position="1"/>
        <end position="28"/>
    </location>
</feature>
<comment type="caution">
    <text evidence="8">The sequence shown here is derived from an EMBL/GenBank/DDBJ whole genome shotgun (WGS) entry which is preliminary data.</text>
</comment>